<dbReference type="EMBL" id="BSFM01000014">
    <property type="protein sequence ID" value="GLK85038.1"/>
    <property type="molecule type" value="Genomic_DNA"/>
</dbReference>
<keyword evidence="2" id="KW-1185">Reference proteome</keyword>
<evidence type="ECO:0000313" key="1">
    <source>
        <dbReference type="EMBL" id="GLK85038.1"/>
    </source>
</evidence>
<accession>A0A9W6JYX7</accession>
<reference evidence="1" key="1">
    <citation type="journal article" date="2014" name="Int. J. Syst. Evol. Microbiol.">
        <title>Complete genome sequence of Corynebacterium casei LMG S-19264T (=DSM 44701T), isolated from a smear-ripened cheese.</title>
        <authorList>
            <consortium name="US DOE Joint Genome Institute (JGI-PGF)"/>
            <person name="Walter F."/>
            <person name="Albersmeier A."/>
            <person name="Kalinowski J."/>
            <person name="Ruckert C."/>
        </authorList>
    </citation>
    <scope>NUCLEOTIDE SEQUENCE</scope>
    <source>
        <strain evidence="1">VKM B-2789</strain>
    </source>
</reference>
<dbReference type="AlphaFoldDB" id="A0A9W6JYX7"/>
<sequence>MHLVLGEPATGKRVLDIACLPGSGTLTVRSLIGSNGLLPGEAAEVMLENNRARVAFPGKAVANEESGGIDVEGHGPLAGLAAIVKTNRPFVMAVKGARFIMSQAGMAEPYAALLAACGKS</sequence>
<organism evidence="1 2">
    <name type="scientific">Ancylobacter defluvii</name>
    <dbReference type="NCBI Taxonomy" id="1282440"/>
    <lineage>
        <taxon>Bacteria</taxon>
        <taxon>Pseudomonadati</taxon>
        <taxon>Pseudomonadota</taxon>
        <taxon>Alphaproteobacteria</taxon>
        <taxon>Hyphomicrobiales</taxon>
        <taxon>Xanthobacteraceae</taxon>
        <taxon>Ancylobacter</taxon>
    </lineage>
</organism>
<protein>
    <submittedName>
        <fullName evidence="1">Uncharacterized protein</fullName>
    </submittedName>
</protein>
<proteinExistence type="predicted"/>
<evidence type="ECO:0000313" key="2">
    <source>
        <dbReference type="Proteomes" id="UP001143330"/>
    </source>
</evidence>
<dbReference type="Proteomes" id="UP001143330">
    <property type="component" value="Unassembled WGS sequence"/>
</dbReference>
<name>A0A9W6JYX7_9HYPH</name>
<reference evidence="1" key="2">
    <citation type="submission" date="2023-01" db="EMBL/GenBank/DDBJ databases">
        <authorList>
            <person name="Sun Q."/>
            <person name="Evtushenko L."/>
        </authorList>
    </citation>
    <scope>NUCLEOTIDE SEQUENCE</scope>
    <source>
        <strain evidence="1">VKM B-2789</strain>
    </source>
</reference>
<comment type="caution">
    <text evidence="1">The sequence shown here is derived from an EMBL/GenBank/DDBJ whole genome shotgun (WGS) entry which is preliminary data.</text>
</comment>
<gene>
    <name evidence="1" type="ORF">GCM10017653_31080</name>
</gene>